<comment type="caution">
    <text evidence="3">The sequence shown here is derived from an EMBL/GenBank/DDBJ whole genome shotgun (WGS) entry which is preliminary data.</text>
</comment>
<protein>
    <submittedName>
        <fullName evidence="3">Uncharacterized protein</fullName>
    </submittedName>
</protein>
<dbReference type="Pfam" id="PF00201">
    <property type="entry name" value="UDPGT"/>
    <property type="match status" value="1"/>
</dbReference>
<evidence type="ECO:0000313" key="4">
    <source>
        <dbReference type="Proteomes" id="UP001443914"/>
    </source>
</evidence>
<dbReference type="AlphaFoldDB" id="A0AAW1I488"/>
<sequence length="453" mass="51346">MEKITQQSKLNRKLLIFSAPFQGHVTPMLHLANLLYYKGFSISVIQATYNALNSTNFPHFTFHLLDDGLSEAYAKYPPPNSFRVLDDMNANCSEPFRDCISQILRDVDAAEKEPVACLIADPMWMFAGTVADSFNLPRIALRTGGLSTFVVYDSLPLFREKGYFPIDETKLNEPLLEFPPLKLKDLPAEEHHDLLTSVLRETKTSQGMICNTFEDLEDAPIARLHETLPFPIFPIGPLHKHLPASNVSIWTEDQTSIDWLNTKAPNSVLYVSFGSVAEMTEAEFNEIAWGLANSEQPFLWVVRPGLIQGSDKKYTLPDGYKDVVSERGHIVEWAPQQKVLSHPAVGGFWTHSGWNSTLESICEGVPMLCLPFFGDQSMNARFVSGKWKAGLQLEKGMKREEIEKAIRKLMVEEDGKEMRNRITCLKEKANLCLMKDHSSYRSLDKLIRYILEL</sequence>
<evidence type="ECO:0000256" key="1">
    <source>
        <dbReference type="ARBA" id="ARBA00009995"/>
    </source>
</evidence>
<organism evidence="3 4">
    <name type="scientific">Saponaria officinalis</name>
    <name type="common">Common soapwort</name>
    <name type="synonym">Lychnis saponaria</name>
    <dbReference type="NCBI Taxonomy" id="3572"/>
    <lineage>
        <taxon>Eukaryota</taxon>
        <taxon>Viridiplantae</taxon>
        <taxon>Streptophyta</taxon>
        <taxon>Embryophyta</taxon>
        <taxon>Tracheophyta</taxon>
        <taxon>Spermatophyta</taxon>
        <taxon>Magnoliopsida</taxon>
        <taxon>eudicotyledons</taxon>
        <taxon>Gunneridae</taxon>
        <taxon>Pentapetalae</taxon>
        <taxon>Caryophyllales</taxon>
        <taxon>Caryophyllaceae</taxon>
        <taxon>Caryophylleae</taxon>
        <taxon>Saponaria</taxon>
    </lineage>
</organism>
<name>A0AAW1I488_SAPOF</name>
<dbReference type="GO" id="GO:0016135">
    <property type="term" value="P:saponin biosynthetic process"/>
    <property type="evidence" value="ECO:0007669"/>
    <property type="project" value="UniProtKB-ARBA"/>
</dbReference>
<dbReference type="PANTHER" id="PTHR11926:SF1464">
    <property type="entry name" value="UDP-GLYCOSYLTRANSFERASE 76B1-LIKE"/>
    <property type="match status" value="1"/>
</dbReference>
<dbReference type="Proteomes" id="UP001443914">
    <property type="component" value="Unassembled WGS sequence"/>
</dbReference>
<dbReference type="PANTHER" id="PTHR11926">
    <property type="entry name" value="GLUCOSYL/GLUCURONOSYL TRANSFERASES"/>
    <property type="match status" value="1"/>
</dbReference>
<proteinExistence type="inferred from homology"/>
<dbReference type="GO" id="GO:0016104">
    <property type="term" value="P:triterpenoid biosynthetic process"/>
    <property type="evidence" value="ECO:0007669"/>
    <property type="project" value="UniProtKB-ARBA"/>
</dbReference>
<dbReference type="InterPro" id="IPR002213">
    <property type="entry name" value="UDP_glucos_trans"/>
</dbReference>
<dbReference type="FunFam" id="3.40.50.2000:FF:000040">
    <property type="entry name" value="UDP-glycosyltransferase 76C1"/>
    <property type="match status" value="1"/>
</dbReference>
<evidence type="ECO:0000256" key="2">
    <source>
        <dbReference type="ARBA" id="ARBA00022679"/>
    </source>
</evidence>
<dbReference type="Gene3D" id="3.40.50.2000">
    <property type="entry name" value="Glycogen Phosphorylase B"/>
    <property type="match status" value="2"/>
</dbReference>
<comment type="similarity">
    <text evidence="1">Belongs to the UDP-glycosyltransferase family.</text>
</comment>
<dbReference type="FunFam" id="3.40.50.2000:FF:000120">
    <property type="entry name" value="UDP-glycosyltransferase 76C1"/>
    <property type="match status" value="1"/>
</dbReference>
<dbReference type="CDD" id="cd03784">
    <property type="entry name" value="GT1_Gtf-like"/>
    <property type="match status" value="1"/>
</dbReference>
<keyword evidence="2" id="KW-0808">Transferase</keyword>
<gene>
    <name evidence="3" type="ORF">RND81_10G136000</name>
</gene>
<dbReference type="EMBL" id="JBDFQZ010000010">
    <property type="protein sequence ID" value="KAK9683378.1"/>
    <property type="molecule type" value="Genomic_DNA"/>
</dbReference>
<accession>A0AAW1I488</accession>
<dbReference type="GO" id="GO:0080043">
    <property type="term" value="F:quercetin 3-O-glucosyltransferase activity"/>
    <property type="evidence" value="ECO:0007669"/>
    <property type="project" value="TreeGrafter"/>
</dbReference>
<evidence type="ECO:0000313" key="3">
    <source>
        <dbReference type="EMBL" id="KAK9683378.1"/>
    </source>
</evidence>
<keyword evidence="4" id="KW-1185">Reference proteome</keyword>
<dbReference type="GO" id="GO:0080044">
    <property type="term" value="F:quercetin 7-O-glucosyltransferase activity"/>
    <property type="evidence" value="ECO:0007669"/>
    <property type="project" value="TreeGrafter"/>
</dbReference>
<dbReference type="SUPFAM" id="SSF53756">
    <property type="entry name" value="UDP-Glycosyltransferase/glycogen phosphorylase"/>
    <property type="match status" value="1"/>
</dbReference>
<reference evidence="3" key="1">
    <citation type="submission" date="2024-03" db="EMBL/GenBank/DDBJ databases">
        <title>WGS assembly of Saponaria officinalis var. Norfolk2.</title>
        <authorList>
            <person name="Jenkins J."/>
            <person name="Shu S."/>
            <person name="Grimwood J."/>
            <person name="Barry K."/>
            <person name="Goodstein D."/>
            <person name="Schmutz J."/>
            <person name="Leebens-Mack J."/>
            <person name="Osbourn A."/>
        </authorList>
    </citation>
    <scope>NUCLEOTIDE SEQUENCE [LARGE SCALE GENOMIC DNA]</scope>
    <source>
        <strain evidence="3">JIC</strain>
    </source>
</reference>